<evidence type="ECO:0000313" key="1">
    <source>
        <dbReference type="EMBL" id="CRZ34791.1"/>
    </source>
</evidence>
<dbReference type="SUPFAM" id="SSF109854">
    <property type="entry name" value="DinB/YfiT-like putative metalloenzymes"/>
    <property type="match status" value="1"/>
</dbReference>
<dbReference type="EMBL" id="CVTD020000016">
    <property type="protein sequence ID" value="CRZ34791.1"/>
    <property type="molecule type" value="Genomic_DNA"/>
</dbReference>
<gene>
    <name evidence="1" type="ORF">HHT355_1590</name>
</gene>
<protein>
    <submittedName>
        <fullName evidence="1">Uncharacterized protein</fullName>
    </submittedName>
</protein>
<sequence length="246" mass="28879">MSSPVNVAFETNGSGYMGFLCEYPGAFVRGKTLDEALSKVEHEVKIFKKWLGIDIEQDIVPKVVQIHKSSLKVEDADNEILLNDDKEKMDIKEFEMLADLVTKSAKSTFDIFDNAKYKDWIDSDRDRATFYGHTPKTIREIFEHIDSVQYYYLSRLNIDIPKEGRSFLEGRQIFVEKIASLFNKEGNSRIYSIDNEDWTVKKVLRRFIWHDRIHAKSMVKILRKQKETEIIDSYSDPFYFFMEKGI</sequence>
<proteinExistence type="predicted"/>
<organism evidence="1 2">
    <name type="scientific">Herbinix hemicellulosilytica</name>
    <dbReference type="NCBI Taxonomy" id="1564487"/>
    <lineage>
        <taxon>Bacteria</taxon>
        <taxon>Bacillati</taxon>
        <taxon>Bacillota</taxon>
        <taxon>Clostridia</taxon>
        <taxon>Lachnospirales</taxon>
        <taxon>Lachnospiraceae</taxon>
        <taxon>Herbinix</taxon>
    </lineage>
</organism>
<dbReference type="Proteomes" id="UP000236497">
    <property type="component" value="Unassembled WGS sequence"/>
</dbReference>
<reference evidence="1 2" key="1">
    <citation type="submission" date="2015-06" db="EMBL/GenBank/DDBJ databases">
        <authorList>
            <person name="Wibberg Daniel"/>
        </authorList>
    </citation>
    <scope>NUCLEOTIDE SEQUENCE [LARGE SCALE GENOMIC DNA]</scope>
    <source>
        <strain evidence="1 2">T3/55T</strain>
    </source>
</reference>
<accession>A0A0H5SIZ9</accession>
<name>A0A0H5SIZ9_HERHM</name>
<dbReference type="InterPro" id="IPR034660">
    <property type="entry name" value="DinB/YfiT-like"/>
</dbReference>
<keyword evidence="2" id="KW-1185">Reference proteome</keyword>
<dbReference type="AlphaFoldDB" id="A0A0H5SIZ9"/>
<evidence type="ECO:0000313" key="2">
    <source>
        <dbReference type="Proteomes" id="UP000236497"/>
    </source>
</evidence>
<dbReference type="RefSeq" id="WP_103202893.1">
    <property type="nucleotide sequence ID" value="NZ_CVTD020000016.1"/>
</dbReference>
<dbReference type="OrthoDB" id="1845996at2"/>